<dbReference type="CDD" id="cd16027">
    <property type="entry name" value="SGSH"/>
    <property type="match status" value="1"/>
</dbReference>
<dbReference type="PANTHER" id="PTHR43751">
    <property type="entry name" value="SULFATASE"/>
    <property type="match status" value="1"/>
</dbReference>
<dbReference type="SUPFAM" id="SSF53649">
    <property type="entry name" value="Alkaline phosphatase-like"/>
    <property type="match status" value="1"/>
</dbReference>
<dbReference type="Pfam" id="PF00884">
    <property type="entry name" value="Sulfatase"/>
    <property type="match status" value="1"/>
</dbReference>
<proteinExistence type="predicted"/>
<dbReference type="InterPro" id="IPR017850">
    <property type="entry name" value="Alkaline_phosphatase_core_sf"/>
</dbReference>
<evidence type="ECO:0000259" key="3">
    <source>
        <dbReference type="Pfam" id="PF00884"/>
    </source>
</evidence>
<dbReference type="InterPro" id="IPR052701">
    <property type="entry name" value="GAG_Ulvan_Degrading_Sulfatases"/>
</dbReference>
<feature type="compositionally biased region" description="Basic and acidic residues" evidence="1">
    <location>
        <begin position="454"/>
        <end position="465"/>
    </location>
</feature>
<feature type="chain" id="PRO_5015910914" evidence="2">
    <location>
        <begin position="32"/>
        <end position="481"/>
    </location>
</feature>
<feature type="region of interest" description="Disordered" evidence="1">
    <location>
        <begin position="454"/>
        <end position="481"/>
    </location>
</feature>
<organism evidence="4 5">
    <name type="scientific">Novosphingobium pentaromativorans</name>
    <dbReference type="NCBI Taxonomy" id="205844"/>
    <lineage>
        <taxon>Bacteria</taxon>
        <taxon>Pseudomonadati</taxon>
        <taxon>Pseudomonadota</taxon>
        <taxon>Alphaproteobacteria</taxon>
        <taxon>Sphingomonadales</taxon>
        <taxon>Sphingomonadaceae</taxon>
        <taxon>Novosphingobium</taxon>
    </lineage>
</organism>
<dbReference type="Proteomes" id="UP000249082">
    <property type="component" value="Unassembled WGS sequence"/>
</dbReference>
<dbReference type="InterPro" id="IPR000917">
    <property type="entry name" value="Sulfatase_N"/>
</dbReference>
<keyword evidence="2" id="KW-0732">Signal</keyword>
<comment type="caution">
    <text evidence="4">The sequence shown here is derived from an EMBL/GenBank/DDBJ whole genome shotgun (WGS) entry which is preliminary data.</text>
</comment>
<dbReference type="AlphaFoldDB" id="A0A2W5NT19"/>
<accession>A0A2W5NT19</accession>
<evidence type="ECO:0000256" key="1">
    <source>
        <dbReference type="SAM" id="MobiDB-lite"/>
    </source>
</evidence>
<feature type="domain" description="Sulfatase N-terminal" evidence="3">
    <location>
        <begin position="41"/>
        <end position="313"/>
    </location>
</feature>
<dbReference type="EMBL" id="QFPX01000003">
    <property type="protein sequence ID" value="PZQ56711.1"/>
    <property type="molecule type" value="Genomic_DNA"/>
</dbReference>
<dbReference type="Gene3D" id="3.40.720.10">
    <property type="entry name" value="Alkaline Phosphatase, subunit A"/>
    <property type="match status" value="1"/>
</dbReference>
<name>A0A2W5NT19_9SPHN</name>
<evidence type="ECO:0000313" key="5">
    <source>
        <dbReference type="Proteomes" id="UP000249082"/>
    </source>
</evidence>
<reference evidence="4 5" key="1">
    <citation type="submission" date="2017-08" db="EMBL/GenBank/DDBJ databases">
        <title>Infants hospitalized years apart are colonized by the same room-sourced microbial strains.</title>
        <authorList>
            <person name="Brooks B."/>
            <person name="Olm M.R."/>
            <person name="Firek B.A."/>
            <person name="Baker R."/>
            <person name="Thomas B.C."/>
            <person name="Morowitz M.J."/>
            <person name="Banfield J.F."/>
        </authorList>
    </citation>
    <scope>NUCLEOTIDE SEQUENCE [LARGE SCALE GENOMIC DNA]</scope>
    <source>
        <strain evidence="4">S2_005_002_R2_33</strain>
    </source>
</reference>
<evidence type="ECO:0000256" key="2">
    <source>
        <dbReference type="SAM" id="SignalP"/>
    </source>
</evidence>
<dbReference type="PANTHER" id="PTHR43751:SF1">
    <property type="entry name" value="SULFATASE ATSG-RELATED"/>
    <property type="match status" value="1"/>
</dbReference>
<protein>
    <submittedName>
        <fullName evidence="4">Arylsulfatase A family protein</fullName>
    </submittedName>
</protein>
<feature type="signal peptide" evidence="2">
    <location>
        <begin position="1"/>
        <end position="31"/>
    </location>
</feature>
<gene>
    <name evidence="4" type="ORF">DI555_05060</name>
</gene>
<evidence type="ECO:0000313" key="4">
    <source>
        <dbReference type="EMBL" id="PZQ56711.1"/>
    </source>
</evidence>
<sequence length="481" mass="52991">MTKGEQPAFGRVSRRALVAAALALVAMPAWAQDRAAPGQKPDIVVFLADDLGYLDVTPDGDRDARTPNLARLAAEGIAFDRAFVASPACAPSRAALLTGMMPARNRAEANHERPDPAIRKLPSYLQSQGYEVVAFGKVAHYEHTGFYGFDSYAHDTFHDDAAIPDAIKWLKARKGKGKDKARKPLALFVGSNWPHVPWPDSTDGFQPDGLSLPAKTIDTPETRLARARYYAAIARMDEELGDVMAATDTVLGPDSLILFSSDHGAQWPFGKWNLYDTGTRTPLIVRWRGQTAPGTRTDAMVSWVDILPTLTEVGGGTAPTDIDGRSFAAALRPGTHFAGRSEIFTTHNNDGDFNVFPGRAIRTARWKYIENLHPEYFYTTHIDQNATLGGDAYFSSWRRAAEKDPAAKQIVDAYYRRPAEELYDLSADPNETHNLAADPRQAATLRKLRARLETWRREQGDDRPVKGKPHLNADPKAATGQ</sequence>